<dbReference type="Proteomes" id="UP000735302">
    <property type="component" value="Unassembled WGS sequence"/>
</dbReference>
<name>A0AAV3YBA6_9GAST</name>
<comment type="caution">
    <text evidence="1">The sequence shown here is derived from an EMBL/GenBank/DDBJ whole genome shotgun (WGS) entry which is preliminary data.</text>
</comment>
<accession>A0AAV3YBA6</accession>
<reference evidence="1 2" key="1">
    <citation type="journal article" date="2021" name="Elife">
        <title>Chloroplast acquisition without the gene transfer in kleptoplastic sea slugs, Plakobranchus ocellatus.</title>
        <authorList>
            <person name="Maeda T."/>
            <person name="Takahashi S."/>
            <person name="Yoshida T."/>
            <person name="Shimamura S."/>
            <person name="Takaki Y."/>
            <person name="Nagai Y."/>
            <person name="Toyoda A."/>
            <person name="Suzuki Y."/>
            <person name="Arimoto A."/>
            <person name="Ishii H."/>
            <person name="Satoh N."/>
            <person name="Nishiyama T."/>
            <person name="Hasebe M."/>
            <person name="Maruyama T."/>
            <person name="Minagawa J."/>
            <person name="Obokata J."/>
            <person name="Shigenobu S."/>
        </authorList>
    </citation>
    <scope>NUCLEOTIDE SEQUENCE [LARGE SCALE GENOMIC DNA]</scope>
</reference>
<evidence type="ECO:0000313" key="1">
    <source>
        <dbReference type="EMBL" id="GFN80329.1"/>
    </source>
</evidence>
<keyword evidence="2" id="KW-1185">Reference proteome</keyword>
<gene>
    <name evidence="1" type="ORF">PoB_000683500</name>
</gene>
<dbReference type="EMBL" id="BLXT01000816">
    <property type="protein sequence ID" value="GFN80329.1"/>
    <property type="molecule type" value="Genomic_DNA"/>
</dbReference>
<evidence type="ECO:0000313" key="2">
    <source>
        <dbReference type="Proteomes" id="UP000735302"/>
    </source>
</evidence>
<protein>
    <submittedName>
        <fullName evidence="1">Uncharacterized protein</fullName>
    </submittedName>
</protein>
<proteinExistence type="predicted"/>
<dbReference type="AlphaFoldDB" id="A0AAV3YBA6"/>
<organism evidence="1 2">
    <name type="scientific">Plakobranchus ocellatus</name>
    <dbReference type="NCBI Taxonomy" id="259542"/>
    <lineage>
        <taxon>Eukaryota</taxon>
        <taxon>Metazoa</taxon>
        <taxon>Spiralia</taxon>
        <taxon>Lophotrochozoa</taxon>
        <taxon>Mollusca</taxon>
        <taxon>Gastropoda</taxon>
        <taxon>Heterobranchia</taxon>
        <taxon>Euthyneura</taxon>
        <taxon>Panpulmonata</taxon>
        <taxon>Sacoglossa</taxon>
        <taxon>Placobranchoidea</taxon>
        <taxon>Plakobranchidae</taxon>
        <taxon>Plakobranchus</taxon>
    </lineage>
</organism>
<sequence length="151" mass="17170">MEQAVWTSCGQCLGLNKRYGFYMDSVLDDTNGMGLMWAVFWWNRWYGRYVTDLCLKQVVWTLCDSVVFGTGGIDVMWTVSRTEHTYGHYVTVPWMEQAGLTSCGKCLGWNSWYGHFVNSVLDGTGGMDILWTASRLKQAVWTLCVLDGVYG</sequence>